<feature type="compositionally biased region" description="Low complexity" evidence="1">
    <location>
        <begin position="70"/>
        <end position="79"/>
    </location>
</feature>
<reference evidence="3" key="1">
    <citation type="submission" date="2016-10" db="EMBL/GenBank/DDBJ databases">
        <authorList>
            <person name="Varghese N."/>
            <person name="Submissions S."/>
        </authorList>
    </citation>
    <scope>NUCLEOTIDE SEQUENCE [LARGE SCALE GENOMIC DNA]</scope>
    <source>
        <strain evidence="3">CGMCC 1.1761</strain>
    </source>
</reference>
<proteinExistence type="predicted"/>
<gene>
    <name evidence="2" type="ORF">SAMN05660859_0018</name>
</gene>
<evidence type="ECO:0000313" key="3">
    <source>
        <dbReference type="Proteomes" id="UP000198889"/>
    </source>
</evidence>
<dbReference type="AlphaFoldDB" id="A0A1G4UP31"/>
<accession>A0A1G4UP31</accession>
<sequence length="99" mass="10906">MRGMTVEEINLMVARLRSSVLATIQNEITQMGHRFDAALFLRHTSADLTQTCAEALFYGAEVFASEEPPRSSLAPSLPRVPQPHRNYDAAPSKSACVCK</sequence>
<evidence type="ECO:0000256" key="1">
    <source>
        <dbReference type="SAM" id="MobiDB-lite"/>
    </source>
</evidence>
<name>A0A1G4UP31_9HYPH</name>
<dbReference type="Proteomes" id="UP000198889">
    <property type="component" value="Unassembled WGS sequence"/>
</dbReference>
<keyword evidence="3" id="KW-1185">Reference proteome</keyword>
<evidence type="ECO:0000313" key="2">
    <source>
        <dbReference type="EMBL" id="SCW95398.1"/>
    </source>
</evidence>
<dbReference type="STRING" id="177413.SAMN05660859_0018"/>
<protein>
    <submittedName>
        <fullName evidence="2">Uncharacterized protein</fullName>
    </submittedName>
</protein>
<organism evidence="2 3">
    <name type="scientific">Ancylobacter rudongensis</name>
    <dbReference type="NCBI Taxonomy" id="177413"/>
    <lineage>
        <taxon>Bacteria</taxon>
        <taxon>Pseudomonadati</taxon>
        <taxon>Pseudomonadota</taxon>
        <taxon>Alphaproteobacteria</taxon>
        <taxon>Hyphomicrobiales</taxon>
        <taxon>Xanthobacteraceae</taxon>
        <taxon>Ancylobacter</taxon>
    </lineage>
</organism>
<dbReference type="EMBL" id="FMTP01000010">
    <property type="protein sequence ID" value="SCW95398.1"/>
    <property type="molecule type" value="Genomic_DNA"/>
</dbReference>
<feature type="region of interest" description="Disordered" evidence="1">
    <location>
        <begin position="68"/>
        <end position="99"/>
    </location>
</feature>